<dbReference type="PATRIC" id="fig|570277.3.peg.1594"/>
<gene>
    <name evidence="2" type="ORF">EZMO1_1474</name>
</gene>
<reference evidence="2 3" key="1">
    <citation type="journal article" date="2016" name="Front. Microbiol.">
        <title>Genomic Insight into the Host-Endosymbiont Relationship of Endozoicomonas montiporae CL-33(T) with its Coral Host.</title>
        <authorList>
            <person name="Ding J.-Y."/>
            <person name="Shiu J.-H."/>
            <person name="Chen W.-M."/>
            <person name="Chiang Y.-R."/>
            <person name="Tang S.-L."/>
        </authorList>
    </citation>
    <scope>NUCLEOTIDE SEQUENCE [LARGE SCALE GENOMIC DNA]</scope>
    <source>
        <strain evidence="2 3">CL-33</strain>
    </source>
</reference>
<feature type="transmembrane region" description="Helical" evidence="1">
    <location>
        <begin position="110"/>
        <end position="131"/>
    </location>
</feature>
<evidence type="ECO:0000256" key="1">
    <source>
        <dbReference type="SAM" id="Phobius"/>
    </source>
</evidence>
<dbReference type="EMBL" id="CP013251">
    <property type="protein sequence ID" value="AMO55643.1"/>
    <property type="molecule type" value="Genomic_DNA"/>
</dbReference>
<sequence length="137" mass="15110">MSFWGKLFGSDNVIKKATDGIYNGIDAAIFTNQEKAGHFLRLLKAYEPFKLAQRFLALTVGIPYVLVWLVCAFMMVIAAFMEPCATEMICRSNTVLDISKELANKNNDTLGVPFAIILGFYFAGGTAEGIIRARSKS</sequence>
<accession>A0A142BA67</accession>
<evidence type="ECO:0000313" key="2">
    <source>
        <dbReference type="EMBL" id="AMO55643.1"/>
    </source>
</evidence>
<keyword evidence="1" id="KW-0812">Transmembrane</keyword>
<keyword evidence="1" id="KW-0472">Membrane</keyword>
<name>A0A142BA67_9GAMM</name>
<dbReference type="STRING" id="570277.EZMO1_1474"/>
<dbReference type="AlphaFoldDB" id="A0A142BA67"/>
<dbReference type="KEGG" id="emp:EZMO1_1474"/>
<dbReference type="Proteomes" id="UP000071065">
    <property type="component" value="Chromosome"/>
</dbReference>
<keyword evidence="1" id="KW-1133">Transmembrane helix</keyword>
<evidence type="ECO:0000313" key="3">
    <source>
        <dbReference type="Proteomes" id="UP000071065"/>
    </source>
</evidence>
<organism evidence="2 3">
    <name type="scientific">Endozoicomonas montiporae CL-33</name>
    <dbReference type="NCBI Taxonomy" id="570277"/>
    <lineage>
        <taxon>Bacteria</taxon>
        <taxon>Pseudomonadati</taxon>
        <taxon>Pseudomonadota</taxon>
        <taxon>Gammaproteobacteria</taxon>
        <taxon>Oceanospirillales</taxon>
        <taxon>Endozoicomonadaceae</taxon>
        <taxon>Endozoicomonas</taxon>
    </lineage>
</organism>
<proteinExistence type="predicted"/>
<protein>
    <submittedName>
        <fullName evidence="2">Uncharacterized protein</fullName>
    </submittedName>
</protein>
<dbReference type="OrthoDB" id="5877149at2"/>
<feature type="transmembrane region" description="Helical" evidence="1">
    <location>
        <begin position="55"/>
        <end position="81"/>
    </location>
</feature>
<dbReference type="RefSeq" id="WP_051789696.1">
    <property type="nucleotide sequence ID" value="NZ_CP013251.1"/>
</dbReference>